<accession>X1FWY2</accession>
<gene>
    <name evidence="1" type="ORF">S03H2_24289</name>
</gene>
<dbReference type="EMBL" id="BARU01013459">
    <property type="protein sequence ID" value="GAH37055.1"/>
    <property type="molecule type" value="Genomic_DNA"/>
</dbReference>
<organism evidence="1">
    <name type="scientific">marine sediment metagenome</name>
    <dbReference type="NCBI Taxonomy" id="412755"/>
    <lineage>
        <taxon>unclassified sequences</taxon>
        <taxon>metagenomes</taxon>
        <taxon>ecological metagenomes</taxon>
    </lineage>
</organism>
<dbReference type="AlphaFoldDB" id="X1FWY2"/>
<comment type="caution">
    <text evidence="1">The sequence shown here is derived from an EMBL/GenBank/DDBJ whole genome shotgun (WGS) entry which is preliminary data.</text>
</comment>
<name>X1FWY2_9ZZZZ</name>
<protein>
    <submittedName>
        <fullName evidence="1">Uncharacterized protein</fullName>
    </submittedName>
</protein>
<sequence length="57" mass="6429">VLDAPDLLRAFIPFAHAQSGIRDELTSRTLAVIDALRSSYKRDVLRRANYWGLDDAV</sequence>
<reference evidence="1" key="1">
    <citation type="journal article" date="2014" name="Front. Microbiol.">
        <title>High frequency of phylogenetically diverse reductive dehalogenase-homologous genes in deep subseafloor sedimentary metagenomes.</title>
        <authorList>
            <person name="Kawai M."/>
            <person name="Futagami T."/>
            <person name="Toyoda A."/>
            <person name="Takaki Y."/>
            <person name="Nishi S."/>
            <person name="Hori S."/>
            <person name="Arai W."/>
            <person name="Tsubouchi T."/>
            <person name="Morono Y."/>
            <person name="Uchiyama I."/>
            <person name="Ito T."/>
            <person name="Fujiyama A."/>
            <person name="Inagaki F."/>
            <person name="Takami H."/>
        </authorList>
    </citation>
    <scope>NUCLEOTIDE SEQUENCE</scope>
    <source>
        <strain evidence="1">Expedition CK06-06</strain>
    </source>
</reference>
<proteinExistence type="predicted"/>
<feature type="non-terminal residue" evidence="1">
    <location>
        <position position="1"/>
    </location>
</feature>
<evidence type="ECO:0000313" key="1">
    <source>
        <dbReference type="EMBL" id="GAH37055.1"/>
    </source>
</evidence>